<dbReference type="Proteomes" id="UP000239297">
    <property type="component" value="Unassembled WGS sequence"/>
</dbReference>
<sequence>MTRKRASHTVFSLLRAAVPSVVAFVGLTAVIVGILAMHVWMGGHGSTSHHVAAPAAGTSTSTHAVDGTGHARTVLHAQTTSAVVAVLATVEATVLDTASHATSNTVSKAVPESGGSVGCGGDCSDDMMVGLCVLAMIVVGIAGLLTPADRALLSTSGRRGPPVLSWVSRPAPAPSLTQLCISRT</sequence>
<dbReference type="OrthoDB" id="4948377at2"/>
<accession>A0A2S5IYD9</accession>
<comment type="caution">
    <text evidence="2">The sequence shown here is derived from an EMBL/GenBank/DDBJ whole genome shotgun (WGS) entry which is preliminary data.</text>
</comment>
<protein>
    <submittedName>
        <fullName evidence="2">Uncharacterized protein</fullName>
    </submittedName>
</protein>
<dbReference type="RefSeq" id="WP_104121039.1">
    <property type="nucleotide sequence ID" value="NZ_PRKW01000003.1"/>
</dbReference>
<organism evidence="2 3">
    <name type="scientific">Arthrobacter pityocampae</name>
    <dbReference type="NCBI Taxonomy" id="547334"/>
    <lineage>
        <taxon>Bacteria</taxon>
        <taxon>Bacillati</taxon>
        <taxon>Actinomycetota</taxon>
        <taxon>Actinomycetes</taxon>
        <taxon>Micrococcales</taxon>
        <taxon>Micrococcaceae</taxon>
        <taxon>Arthrobacter</taxon>
    </lineage>
</organism>
<feature type="transmembrane region" description="Helical" evidence="1">
    <location>
        <begin position="127"/>
        <end position="148"/>
    </location>
</feature>
<reference evidence="2 3" key="1">
    <citation type="journal article" date="2014" name="Int. J. Syst. Evol. Microbiol.">
        <title>Arthrobacter pityocampae sp. nov., isolated from Thaumetopoea pityocampa (Lep., Thaumetopoeidae).</title>
        <authorList>
            <person name="Ince I.A."/>
            <person name="Demirbag Z."/>
            <person name="Kati H."/>
        </authorList>
    </citation>
    <scope>NUCLEOTIDE SEQUENCE [LARGE SCALE GENOMIC DNA]</scope>
    <source>
        <strain evidence="2 3">Tp2</strain>
    </source>
</reference>
<feature type="transmembrane region" description="Helical" evidence="1">
    <location>
        <begin position="21"/>
        <end position="41"/>
    </location>
</feature>
<name>A0A2S5IYD9_9MICC</name>
<evidence type="ECO:0000256" key="1">
    <source>
        <dbReference type="SAM" id="Phobius"/>
    </source>
</evidence>
<keyword evidence="3" id="KW-1185">Reference proteome</keyword>
<keyword evidence="1" id="KW-0812">Transmembrane</keyword>
<dbReference type="EMBL" id="PRKW01000003">
    <property type="protein sequence ID" value="PPB49553.1"/>
    <property type="molecule type" value="Genomic_DNA"/>
</dbReference>
<gene>
    <name evidence="2" type="ORF">C4K88_07645</name>
</gene>
<keyword evidence="1" id="KW-1133">Transmembrane helix</keyword>
<evidence type="ECO:0000313" key="3">
    <source>
        <dbReference type="Proteomes" id="UP000239297"/>
    </source>
</evidence>
<proteinExistence type="predicted"/>
<evidence type="ECO:0000313" key="2">
    <source>
        <dbReference type="EMBL" id="PPB49553.1"/>
    </source>
</evidence>
<dbReference type="AlphaFoldDB" id="A0A2S5IYD9"/>
<keyword evidence="1" id="KW-0472">Membrane</keyword>